<reference evidence="1 2" key="1">
    <citation type="submission" date="2024-03" db="EMBL/GenBank/DDBJ databases">
        <authorList>
            <consortium name="ELIXIR-Norway"/>
            <consortium name="Elixir Norway"/>
        </authorList>
    </citation>
    <scope>NUCLEOTIDE SEQUENCE [LARGE SCALE GENOMIC DNA]</scope>
</reference>
<organism evidence="1 2">
    <name type="scientific">Sphagnum jensenii</name>
    <dbReference type="NCBI Taxonomy" id="128206"/>
    <lineage>
        <taxon>Eukaryota</taxon>
        <taxon>Viridiplantae</taxon>
        <taxon>Streptophyta</taxon>
        <taxon>Embryophyta</taxon>
        <taxon>Bryophyta</taxon>
        <taxon>Sphagnophytina</taxon>
        <taxon>Sphagnopsida</taxon>
        <taxon>Sphagnales</taxon>
        <taxon>Sphagnaceae</taxon>
        <taxon>Sphagnum</taxon>
    </lineage>
</organism>
<name>A0ABP1A5E8_9BRYO</name>
<dbReference type="EMBL" id="OZ023702">
    <property type="protein sequence ID" value="CAK9857729.1"/>
    <property type="molecule type" value="Genomic_DNA"/>
</dbReference>
<gene>
    <name evidence="1" type="ORF">CSSPJE1EN2_LOCUS724</name>
</gene>
<evidence type="ECO:0000313" key="1">
    <source>
        <dbReference type="EMBL" id="CAK9857729.1"/>
    </source>
</evidence>
<evidence type="ECO:0000313" key="2">
    <source>
        <dbReference type="Proteomes" id="UP001497522"/>
    </source>
</evidence>
<protein>
    <submittedName>
        <fullName evidence="1">Uncharacterized protein</fullName>
    </submittedName>
</protein>
<accession>A0ABP1A5E8</accession>
<sequence length="173" mass="20235">MSRCCCGVLRSHACRDRRCRTHARIFVIRFAWYGSAVGRSFLSKVSDDVAGPGLMPESMALPTLVRESGIEYLLPYRVGESCSFRHRRYCDVACKLGDVLHFYRNHRTGWSLNVRVRRFYVQNFSELARHDGEGSFVSELFVQIRELNLDSMREERFRSLRVYVEIWVISGER</sequence>
<keyword evidence="2" id="KW-1185">Reference proteome</keyword>
<dbReference type="Proteomes" id="UP001497522">
    <property type="component" value="Chromosome 1"/>
</dbReference>
<proteinExistence type="predicted"/>